<comment type="subcellular location">
    <subcellularLocation>
        <location evidence="1">Endoplasmic reticulum membrane</location>
        <topology evidence="1">Single-pass membrane protein</topology>
    </subcellularLocation>
</comment>
<comment type="similarity">
    <text evidence="2">Belongs to the SRP receptor beta subunit family.</text>
</comment>
<dbReference type="OrthoDB" id="41266at2759"/>
<keyword evidence="6" id="KW-0256">Endoplasmic reticulum</keyword>
<dbReference type="AlphaFoldDB" id="B6Q8U5"/>
<reference evidence="13" key="1">
    <citation type="journal article" date="2015" name="Genome Announc.">
        <title>Genome sequence of the AIDS-associated pathogen Penicillium marneffei (ATCC18224) and its near taxonomic relative Talaromyces stipitatus (ATCC10500).</title>
        <authorList>
            <person name="Nierman W.C."/>
            <person name="Fedorova-Abrams N.D."/>
            <person name="Andrianopoulos A."/>
        </authorList>
    </citation>
    <scope>NUCLEOTIDE SEQUENCE [LARGE SCALE GENOMIC DNA]</scope>
    <source>
        <strain evidence="13">ATCC 18224 / CBS 334.59 / QM 7333</strain>
    </source>
</reference>
<dbReference type="EMBL" id="DS995900">
    <property type="protein sequence ID" value="EEA25899.1"/>
    <property type="molecule type" value="Genomic_DNA"/>
</dbReference>
<keyword evidence="9 11" id="KW-0472">Membrane</keyword>
<keyword evidence="5" id="KW-0547">Nucleotide-binding</keyword>
<feature type="transmembrane region" description="Helical" evidence="11">
    <location>
        <begin position="26"/>
        <end position="46"/>
    </location>
</feature>
<keyword evidence="10 12" id="KW-0675">Receptor</keyword>
<evidence type="ECO:0000256" key="3">
    <source>
        <dbReference type="ARBA" id="ARBA00020256"/>
    </source>
</evidence>
<sequence length="328" mass="35272">MDDLPADWKTSLASIATTLLDGNPTAILLALVITLSLPILLHFFFYRKAASPSLSTFVLLGPSGSGKTAFLSLVESASLLESKTLSTATHTSQTSTSTTVTLPPSVPVFSNRYRSVNDPSLPDAKRNAVKYVLRDTPGHGKLRSAQLTQLQAELSSKKKKKKKKKDTSSIRGIIFFVDAASLAEGAENLRDYAGYLYDILLVLQKVVLSKGTSVKAGANVPILVAANKQDLFTALPSGSVKQKLESEIDRIRQTRQKGLSDVSAGPEHDEDEDEVLGGDGVAFTFQGLEDDISVKVDVVGGFAKVENEKDTASATGIRKWEEWIGSCL</sequence>
<protein>
    <recommendedName>
        <fullName evidence="3">Signal recognition particle receptor subunit beta</fullName>
    </recommendedName>
</protein>
<evidence type="ECO:0000313" key="12">
    <source>
        <dbReference type="EMBL" id="EEA25899.1"/>
    </source>
</evidence>
<dbReference type="VEuPathDB" id="FungiDB:PMAA_069890"/>
<evidence type="ECO:0000256" key="1">
    <source>
        <dbReference type="ARBA" id="ARBA00004389"/>
    </source>
</evidence>
<evidence type="ECO:0000256" key="2">
    <source>
        <dbReference type="ARBA" id="ARBA00005619"/>
    </source>
</evidence>
<keyword evidence="13" id="KW-1185">Reference proteome</keyword>
<dbReference type="STRING" id="441960.B6Q8U5"/>
<evidence type="ECO:0000256" key="8">
    <source>
        <dbReference type="ARBA" id="ARBA00023134"/>
    </source>
</evidence>
<dbReference type="SUPFAM" id="SSF52540">
    <property type="entry name" value="P-loop containing nucleoside triphosphate hydrolases"/>
    <property type="match status" value="1"/>
</dbReference>
<dbReference type="InterPro" id="IPR027417">
    <property type="entry name" value="P-loop_NTPase"/>
</dbReference>
<gene>
    <name evidence="12" type="ORF">PMAA_069890</name>
</gene>
<evidence type="ECO:0000256" key="9">
    <source>
        <dbReference type="ARBA" id="ARBA00023136"/>
    </source>
</evidence>
<evidence type="ECO:0000256" key="6">
    <source>
        <dbReference type="ARBA" id="ARBA00022824"/>
    </source>
</evidence>
<evidence type="ECO:0000256" key="7">
    <source>
        <dbReference type="ARBA" id="ARBA00022989"/>
    </source>
</evidence>
<dbReference type="Pfam" id="PF09439">
    <property type="entry name" value="SRPRB"/>
    <property type="match status" value="1"/>
</dbReference>
<evidence type="ECO:0000313" key="13">
    <source>
        <dbReference type="Proteomes" id="UP000001294"/>
    </source>
</evidence>
<organism evidence="12 13">
    <name type="scientific">Talaromyces marneffei (strain ATCC 18224 / CBS 334.59 / QM 7333)</name>
    <name type="common">Penicillium marneffei</name>
    <dbReference type="NCBI Taxonomy" id="441960"/>
    <lineage>
        <taxon>Eukaryota</taxon>
        <taxon>Fungi</taxon>
        <taxon>Dikarya</taxon>
        <taxon>Ascomycota</taxon>
        <taxon>Pezizomycotina</taxon>
        <taxon>Eurotiomycetes</taxon>
        <taxon>Eurotiomycetidae</taxon>
        <taxon>Eurotiales</taxon>
        <taxon>Trichocomaceae</taxon>
        <taxon>Talaromyces</taxon>
        <taxon>Talaromyces sect. Talaromyces</taxon>
    </lineage>
</organism>
<dbReference type="GO" id="GO:0005789">
    <property type="term" value="C:endoplasmic reticulum membrane"/>
    <property type="evidence" value="ECO:0007669"/>
    <property type="project" value="UniProtKB-SubCell"/>
</dbReference>
<evidence type="ECO:0000256" key="11">
    <source>
        <dbReference type="SAM" id="Phobius"/>
    </source>
</evidence>
<dbReference type="Gene3D" id="3.40.50.300">
    <property type="entry name" value="P-loop containing nucleotide triphosphate hydrolases"/>
    <property type="match status" value="1"/>
</dbReference>
<accession>B6Q8U5</accession>
<dbReference type="InterPro" id="IPR019009">
    <property type="entry name" value="SRP_receptor_beta_su"/>
</dbReference>
<dbReference type="PhylomeDB" id="B6Q8U5"/>
<keyword evidence="4 11" id="KW-0812">Transmembrane</keyword>
<dbReference type="Proteomes" id="UP000001294">
    <property type="component" value="Unassembled WGS sequence"/>
</dbReference>
<keyword evidence="8" id="KW-0342">GTP-binding</keyword>
<evidence type="ECO:0000256" key="4">
    <source>
        <dbReference type="ARBA" id="ARBA00022692"/>
    </source>
</evidence>
<proteinExistence type="inferred from homology"/>
<name>B6Q8U5_TALMQ</name>
<evidence type="ECO:0000256" key="5">
    <source>
        <dbReference type="ARBA" id="ARBA00022741"/>
    </source>
</evidence>
<evidence type="ECO:0000256" key="10">
    <source>
        <dbReference type="ARBA" id="ARBA00023170"/>
    </source>
</evidence>
<dbReference type="GO" id="GO:0005525">
    <property type="term" value="F:GTP binding"/>
    <property type="evidence" value="ECO:0007669"/>
    <property type="project" value="UniProtKB-KW"/>
</dbReference>
<keyword evidence="7 11" id="KW-1133">Transmembrane helix</keyword>
<dbReference type="HOGENOM" id="CLU_052538_0_0_1"/>